<dbReference type="AlphaFoldDB" id="A0A371CGV5"/>
<dbReference type="EMBL" id="KZ857817">
    <property type="protein sequence ID" value="RDX39491.1"/>
    <property type="molecule type" value="Genomic_DNA"/>
</dbReference>
<feature type="compositionally biased region" description="Polar residues" evidence="1">
    <location>
        <begin position="161"/>
        <end position="174"/>
    </location>
</feature>
<proteinExistence type="predicted"/>
<organism evidence="2 3">
    <name type="scientific">Lentinus brumalis</name>
    <dbReference type="NCBI Taxonomy" id="2498619"/>
    <lineage>
        <taxon>Eukaryota</taxon>
        <taxon>Fungi</taxon>
        <taxon>Dikarya</taxon>
        <taxon>Basidiomycota</taxon>
        <taxon>Agaricomycotina</taxon>
        <taxon>Agaricomycetes</taxon>
        <taxon>Polyporales</taxon>
        <taxon>Polyporaceae</taxon>
        <taxon>Lentinus</taxon>
    </lineage>
</organism>
<feature type="region of interest" description="Disordered" evidence="1">
    <location>
        <begin position="153"/>
        <end position="184"/>
    </location>
</feature>
<reference evidence="2 3" key="1">
    <citation type="journal article" date="2018" name="Biotechnol. Biofuels">
        <title>Integrative visual omics of the white-rot fungus Polyporus brumalis exposes the biotechnological potential of its oxidative enzymes for delignifying raw plant biomass.</title>
        <authorList>
            <person name="Miyauchi S."/>
            <person name="Rancon A."/>
            <person name="Drula E."/>
            <person name="Hage H."/>
            <person name="Chaduli D."/>
            <person name="Favel A."/>
            <person name="Grisel S."/>
            <person name="Henrissat B."/>
            <person name="Herpoel-Gimbert I."/>
            <person name="Ruiz-Duenas F.J."/>
            <person name="Chevret D."/>
            <person name="Hainaut M."/>
            <person name="Lin J."/>
            <person name="Wang M."/>
            <person name="Pangilinan J."/>
            <person name="Lipzen A."/>
            <person name="Lesage-Meessen L."/>
            <person name="Navarro D."/>
            <person name="Riley R."/>
            <person name="Grigoriev I.V."/>
            <person name="Zhou S."/>
            <person name="Raouche S."/>
            <person name="Rosso M.N."/>
        </authorList>
    </citation>
    <scope>NUCLEOTIDE SEQUENCE [LARGE SCALE GENOMIC DNA]</scope>
    <source>
        <strain evidence="2 3">BRFM 1820</strain>
    </source>
</reference>
<accession>A0A371CGV5</accession>
<dbReference type="OrthoDB" id="3194625at2759"/>
<dbReference type="Proteomes" id="UP000256964">
    <property type="component" value="Unassembled WGS sequence"/>
</dbReference>
<keyword evidence="3" id="KW-1185">Reference proteome</keyword>
<dbReference type="STRING" id="139420.A0A371CGV5"/>
<sequence>MSIVGPPMDPHREGTPSSLPPGAAAPHLLGMRAETGSIFREAVWPPPGQPSALVDPLVKASSAVDLSRIVDDRGRLSAARWLCGDLVSRADSRSASTGYFHGGAAPGTAAEGSCSRLPRFVLPALERNQWSSYLSRATTGAHTRHVLVLESSGRAGERVTATGSSATTPWQTPDNPRELDDSESASVAAHVCDSVATNKFVH</sequence>
<gene>
    <name evidence="2" type="ORF">OH76DRAFT_1424289</name>
</gene>
<feature type="region of interest" description="Disordered" evidence="1">
    <location>
        <begin position="1"/>
        <end position="26"/>
    </location>
</feature>
<evidence type="ECO:0000256" key="1">
    <source>
        <dbReference type="SAM" id="MobiDB-lite"/>
    </source>
</evidence>
<protein>
    <submittedName>
        <fullName evidence="2">Uncharacterized protein</fullName>
    </submittedName>
</protein>
<name>A0A371CGV5_9APHY</name>
<evidence type="ECO:0000313" key="3">
    <source>
        <dbReference type="Proteomes" id="UP000256964"/>
    </source>
</evidence>
<evidence type="ECO:0000313" key="2">
    <source>
        <dbReference type="EMBL" id="RDX39491.1"/>
    </source>
</evidence>